<dbReference type="PROSITE" id="PS50600">
    <property type="entry name" value="ULP_PROTEASE"/>
    <property type="match status" value="1"/>
</dbReference>
<gene>
    <name evidence="8" type="ORF">DNTS_032401</name>
</gene>
<dbReference type="EMBL" id="SRMA01027142">
    <property type="protein sequence ID" value="TRY59152.1"/>
    <property type="molecule type" value="Genomic_DNA"/>
</dbReference>
<dbReference type="GO" id="GO:0016926">
    <property type="term" value="P:protein desumoylation"/>
    <property type="evidence" value="ECO:0007669"/>
    <property type="project" value="TreeGrafter"/>
</dbReference>
<evidence type="ECO:0000259" key="7">
    <source>
        <dbReference type="PROSITE" id="PS50600"/>
    </source>
</evidence>
<proteinExistence type="inferred from homology"/>
<name>A0A553N148_9TELE</name>
<dbReference type="STRING" id="623744.A0A553N148"/>
<dbReference type="PANTHER" id="PTHR46896:SF1">
    <property type="entry name" value="SENTRIN-SPECIFIC PROTEASE 6"/>
    <property type="match status" value="1"/>
</dbReference>
<evidence type="ECO:0000256" key="6">
    <source>
        <dbReference type="SAM" id="MobiDB-lite"/>
    </source>
</evidence>
<keyword evidence="5" id="KW-0378">Hydrolase</keyword>
<feature type="region of interest" description="Disordered" evidence="6">
    <location>
        <begin position="795"/>
        <end position="835"/>
    </location>
</feature>
<dbReference type="OrthoDB" id="442460at2759"/>
<evidence type="ECO:0000256" key="1">
    <source>
        <dbReference type="ARBA" id="ARBA00005234"/>
    </source>
</evidence>
<dbReference type="GO" id="GO:0090234">
    <property type="term" value="P:regulation of kinetochore assembly"/>
    <property type="evidence" value="ECO:0007669"/>
    <property type="project" value="TreeGrafter"/>
</dbReference>
<dbReference type="PANTHER" id="PTHR46896">
    <property type="entry name" value="SENTRIN-SPECIFIC PROTEASE"/>
    <property type="match status" value="1"/>
</dbReference>
<dbReference type="GO" id="GO:0090169">
    <property type="term" value="P:regulation of spindle assembly"/>
    <property type="evidence" value="ECO:0007669"/>
    <property type="project" value="TreeGrafter"/>
</dbReference>
<feature type="region of interest" description="Disordered" evidence="6">
    <location>
        <begin position="1010"/>
        <end position="1033"/>
    </location>
</feature>
<dbReference type="Proteomes" id="UP000316079">
    <property type="component" value="Unassembled WGS sequence"/>
</dbReference>
<keyword evidence="2" id="KW-0597">Phosphoprotein</keyword>
<dbReference type="AlphaFoldDB" id="A0A553N148"/>
<feature type="compositionally biased region" description="Polar residues" evidence="6">
    <location>
        <begin position="795"/>
        <end position="810"/>
    </location>
</feature>
<organism evidence="8 9">
    <name type="scientific">Danionella cerebrum</name>
    <dbReference type="NCBI Taxonomy" id="2873325"/>
    <lineage>
        <taxon>Eukaryota</taxon>
        <taxon>Metazoa</taxon>
        <taxon>Chordata</taxon>
        <taxon>Craniata</taxon>
        <taxon>Vertebrata</taxon>
        <taxon>Euteleostomi</taxon>
        <taxon>Actinopterygii</taxon>
        <taxon>Neopterygii</taxon>
        <taxon>Teleostei</taxon>
        <taxon>Ostariophysi</taxon>
        <taxon>Cypriniformes</taxon>
        <taxon>Danionidae</taxon>
        <taxon>Danioninae</taxon>
        <taxon>Danionella</taxon>
    </lineage>
</organism>
<dbReference type="Gene3D" id="3.40.395.10">
    <property type="entry name" value="Adenoviral Proteinase, Chain A"/>
    <property type="match status" value="1"/>
</dbReference>
<accession>A0A553N148</accession>
<evidence type="ECO:0000256" key="3">
    <source>
        <dbReference type="ARBA" id="ARBA00022670"/>
    </source>
</evidence>
<evidence type="ECO:0000256" key="5">
    <source>
        <dbReference type="ARBA" id="ARBA00022801"/>
    </source>
</evidence>
<dbReference type="InterPro" id="IPR038765">
    <property type="entry name" value="Papain-like_cys_pep_sf"/>
</dbReference>
<sequence>MSRKKSSFIAALGESESRRDGGFKQSWSDTLVTMERVSGQQEVPTEGGESSPVKHSSVNGFAETRERQIKPLHRSVKMSDSTHSLRVTPLGPRTSFVIMNPTVSQTVMVQGRIFQHAQFSPPVRKLEQRSDVIQREELDNIVLTCPEISDSDGLKIKRRAQQKRRMSSTVSKAAESLRPGDYLTVCGSCGQGSEDHAKCDHCGNVLPIETVALPAISSALPPRPPICPKPAPATQRLQVSKGFYQCSQQLGLRVSSPVRITPINILLPQNGQAVAASVGFMCNGLKQSGGAKLQISKPCHLSDPIVLSSDEDEDSDNLSSSGIGNQLDSVSPRPGDSAHSSPAPSGGRGEAMVKAAGVQEDPALSSPARCVATGPAGEIEDHSCDFFVQRRSAKPRKTLMRDELGNFVVEDPTLSKKVKLELSRKLSSIILDCRSVRIGTLRRMLTKPVVFTLDFIQLETEGSEMGELETITLETSALTQCEWCNVKKLPVLFLQTTERECQRLQTQLQMSQERGVWYDCNGNNDEKYIALIFEHSPLKEQIILEDILQEIGRNNNKGDFPLKIGFDEANIRLVNYSKAFQKKEKVFDEKMAASAAPMTSAQNVSLDAVATASSALSSSVPATCSTSGVRGSMPADFTPEEDEDMTDLQPTFTGPVIKLFVYPPPPAKGGISVTNEDLHCLNDGEFLNDVIIDFYLKYLFLEKLKKEDAMRSHVFSSFFYKRLNQRERRTGVDTSSIPIQKRKHNRVKTWTRHVDLFQKDFIFVPINESAHWYLAVICFPGLECPQLEPNPLYQPQTSLQSAGGSSNQSFESEELESFKQHTTSSLRPASETNKPQITDGVHRIMECYGKEDSNQSEQSFSPDECSEDGTFFDDCASSERAEWTSRPTLCKQPCILIMDSLGGPSRSTVVKTLREYLEVEWEVKKGSKRSFGKDLMKGSSPRVPQQDNFSDCGVYVLQYVESFFENPLPSFHLPMSLLDWFPQQRMKTKRLEICNLIRNIQMHQNLNTENSELSNADTSPLDETANLIPPISP</sequence>
<dbReference type="InterPro" id="IPR051947">
    <property type="entry name" value="Sentrin-specific_protease"/>
</dbReference>
<evidence type="ECO:0000256" key="2">
    <source>
        <dbReference type="ARBA" id="ARBA00022553"/>
    </source>
</evidence>
<dbReference type="GO" id="GO:0005737">
    <property type="term" value="C:cytoplasm"/>
    <property type="evidence" value="ECO:0007669"/>
    <property type="project" value="TreeGrafter"/>
</dbReference>
<feature type="region of interest" description="Disordered" evidence="6">
    <location>
        <begin position="1"/>
        <end position="57"/>
    </location>
</feature>
<feature type="compositionally biased region" description="Polar residues" evidence="6">
    <location>
        <begin position="820"/>
        <end position="835"/>
    </location>
</feature>
<dbReference type="Pfam" id="PF02902">
    <property type="entry name" value="Peptidase_C48"/>
    <property type="match status" value="1"/>
</dbReference>
<keyword evidence="9" id="KW-1185">Reference proteome</keyword>
<evidence type="ECO:0000313" key="8">
    <source>
        <dbReference type="EMBL" id="TRY59152.1"/>
    </source>
</evidence>
<keyword evidence="4" id="KW-0833">Ubl conjugation pathway</keyword>
<evidence type="ECO:0000313" key="9">
    <source>
        <dbReference type="Proteomes" id="UP000316079"/>
    </source>
</evidence>
<protein>
    <recommendedName>
        <fullName evidence="7">Ubiquitin-like protease family profile domain-containing protein</fullName>
    </recommendedName>
</protein>
<dbReference type="InterPro" id="IPR003653">
    <property type="entry name" value="Peptidase_C48_C"/>
</dbReference>
<keyword evidence="3" id="KW-0645">Protease</keyword>
<dbReference type="GO" id="GO:0006508">
    <property type="term" value="P:proteolysis"/>
    <property type="evidence" value="ECO:0007669"/>
    <property type="project" value="UniProtKB-KW"/>
</dbReference>
<feature type="region of interest" description="Disordered" evidence="6">
    <location>
        <begin position="304"/>
        <end position="355"/>
    </location>
</feature>
<dbReference type="GO" id="GO:0070139">
    <property type="term" value="F:SUMO-specific endopeptidase activity"/>
    <property type="evidence" value="ECO:0007669"/>
    <property type="project" value="TreeGrafter"/>
</dbReference>
<dbReference type="GO" id="GO:0005634">
    <property type="term" value="C:nucleus"/>
    <property type="evidence" value="ECO:0007669"/>
    <property type="project" value="TreeGrafter"/>
</dbReference>
<reference evidence="8 9" key="1">
    <citation type="journal article" date="2019" name="Sci. Data">
        <title>Hybrid genome assembly and annotation of Danionella translucida.</title>
        <authorList>
            <person name="Kadobianskyi M."/>
            <person name="Schulze L."/>
            <person name="Schuelke M."/>
            <person name="Judkewitz B."/>
        </authorList>
    </citation>
    <scope>NUCLEOTIDE SEQUENCE [LARGE SCALE GENOMIC DNA]</scope>
    <source>
        <strain evidence="8 9">Bolton</strain>
    </source>
</reference>
<comment type="similarity">
    <text evidence="1">Belongs to the peptidase C48 family.</text>
</comment>
<evidence type="ECO:0000256" key="4">
    <source>
        <dbReference type="ARBA" id="ARBA00022786"/>
    </source>
</evidence>
<comment type="caution">
    <text evidence="8">The sequence shown here is derived from an EMBL/GenBank/DDBJ whole genome shotgun (WGS) entry which is preliminary data.</text>
</comment>
<feature type="domain" description="Ubiquitin-like protease family profile" evidence="7">
    <location>
        <begin position="671"/>
        <end position="963"/>
    </location>
</feature>
<dbReference type="SUPFAM" id="SSF54001">
    <property type="entry name" value="Cysteine proteinases"/>
    <property type="match status" value="1"/>
</dbReference>